<feature type="transmembrane region" description="Helical" evidence="2">
    <location>
        <begin position="1413"/>
        <end position="1434"/>
    </location>
</feature>
<protein>
    <submittedName>
        <fullName evidence="3">Ribosome-binding protein 1</fullName>
    </submittedName>
</protein>
<dbReference type="EMBL" id="BDSA01000005">
    <property type="protein sequence ID" value="GBE62603.1"/>
    <property type="molecule type" value="Genomic_DNA"/>
</dbReference>
<evidence type="ECO:0000256" key="1">
    <source>
        <dbReference type="SAM" id="MobiDB-lite"/>
    </source>
</evidence>
<feature type="compositionally biased region" description="Polar residues" evidence="1">
    <location>
        <begin position="520"/>
        <end position="553"/>
    </location>
</feature>
<feature type="compositionally biased region" description="Gly residues" evidence="1">
    <location>
        <begin position="555"/>
        <end position="573"/>
    </location>
</feature>
<evidence type="ECO:0000313" key="3">
    <source>
        <dbReference type="EMBL" id="GBE62603.1"/>
    </source>
</evidence>
<keyword evidence="2" id="KW-0472">Membrane</keyword>
<organism evidence="3 4">
    <name type="scientific">Babesia ovata</name>
    <dbReference type="NCBI Taxonomy" id="189622"/>
    <lineage>
        <taxon>Eukaryota</taxon>
        <taxon>Sar</taxon>
        <taxon>Alveolata</taxon>
        <taxon>Apicomplexa</taxon>
        <taxon>Aconoidasida</taxon>
        <taxon>Piroplasmida</taxon>
        <taxon>Babesiidae</taxon>
        <taxon>Babesia</taxon>
    </lineage>
</organism>
<dbReference type="Proteomes" id="UP000236319">
    <property type="component" value="Unassembled WGS sequence"/>
</dbReference>
<feature type="compositionally biased region" description="Pro residues" evidence="1">
    <location>
        <begin position="462"/>
        <end position="475"/>
    </location>
</feature>
<gene>
    <name evidence="3" type="ORF">BOVATA_040960</name>
</gene>
<evidence type="ECO:0000256" key="2">
    <source>
        <dbReference type="SAM" id="Phobius"/>
    </source>
</evidence>
<dbReference type="RefSeq" id="XP_028868846.1">
    <property type="nucleotide sequence ID" value="XM_029013013.1"/>
</dbReference>
<proteinExistence type="predicted"/>
<accession>A0A2H6KHZ2</accession>
<keyword evidence="2" id="KW-1133">Transmembrane helix</keyword>
<feature type="compositionally biased region" description="Polar residues" evidence="1">
    <location>
        <begin position="439"/>
        <end position="459"/>
    </location>
</feature>
<dbReference type="GeneID" id="39876373"/>
<evidence type="ECO:0000313" key="4">
    <source>
        <dbReference type="Proteomes" id="UP000236319"/>
    </source>
</evidence>
<reference evidence="3 4" key="1">
    <citation type="journal article" date="2017" name="BMC Genomics">
        <title>Whole-genome assembly of Babesia ovata and comparative genomics between closely related pathogens.</title>
        <authorList>
            <person name="Yamagishi J."/>
            <person name="Asada M."/>
            <person name="Hakimi H."/>
            <person name="Tanaka T.Q."/>
            <person name="Sugimoto C."/>
            <person name="Kawazu S."/>
        </authorList>
    </citation>
    <scope>NUCLEOTIDE SEQUENCE [LARGE SCALE GENOMIC DNA]</scope>
    <source>
        <strain evidence="3 4">Miyake</strain>
    </source>
</reference>
<dbReference type="VEuPathDB" id="PiroplasmaDB:BOVATA_040960"/>
<dbReference type="OrthoDB" id="10533047at2759"/>
<comment type="caution">
    <text evidence="3">The sequence shown here is derived from an EMBL/GenBank/DDBJ whole genome shotgun (WGS) entry which is preliminary data.</text>
</comment>
<feature type="region of interest" description="Disordered" evidence="1">
    <location>
        <begin position="610"/>
        <end position="646"/>
    </location>
</feature>
<name>A0A2H6KHZ2_9APIC</name>
<sequence>MAAHGIQLGTLKDCFKFLQWLHKNDGKQQEVARELHGRISKYFQKGSKHFNLENVKKGLSDFLGHVSKFYERLCYYPRPGRYDSKQPSDIVDALLECLPKFLAAIYFLEYCVNQGFKDLGGGGWQQNWPAYDDNRWGGDLANYLYAKSGDPKYNSITGLIPGGLTSGEVKYRTLGRTYYQGYNMVDDLNAIMRKGNYNFLRSVFVTSVFSTDRGTAMQNTANSLSLVRTFCDIVLEEADQDGGGGLIKKLDAGLNSQWRSQNRSICWKDLREHCAQLREKLGTLLNKDKRFDFTGQSTALHNLHKEELASRAADWMRQKLTMVRGNLNKIKTDASATNDLGEYFTKHFFPYGFIFKERFHLSDSDVRGLKTDWRNVIDDLKKRNGSDLDRLVEILNGDGPGSCQSPPHPPKKPEAPPAKVPEAPKEVVPEKVPVPQKTEGAQNQGKNADGTTDQNNGQSEVKPPPSPVVKPPAATPSPGKDGGPGLPGPTGPATPASSPTKDTPGSHPTSPQAPVPPQIPSASGSNTGSAVDQGARQNVVQNGSQPTSQASDHGSSGGGTAPGATGPGGGGSGKDAADTCLKPTLENLWTHSNDHPPKQFCTLTYKSPVRSPIQGQKTPSQHWEAVQEKEKQRREQQEREAEELKQKEALREKHRQQEQLQNLILSVEGSNVGPPLEGKTLPDVSALISQKRREADERSKMREQIHIMRDGDFVHASAIKPFTKQPYAARLLRSPKRSKPLPAARHKHHNVAVPDVADGMALPQNLPTKMNVPRHKFKQSHKPLEVQELDDYPIAFTQHVSGTDLTKFPAKDVNATAFQDLPQPVPQLPDFNGSPIPDSNLKSSLNPTAMFLPVPHPTIGLKTDIPERPPQIEEEIDFYIDVPKSRLPDNDLEFDLDFDDDTAHIKHDALPLPADPYIPKISFNLRPPDPQQYLPTIDKPTISAVEFEDKCPVPWITQKPTHDSADIPDTELFPSLAPRTVKEMLIWMAGLQHKKHQETLQKCITNAFKRDDDEPSDLRLSLNGADISPQHVIDTIKLAAVFAGSVLSAVAPRWKMAVPSVTSTPRDSDQSNDPDCCALLCQLRDYVYACYHQLAFLKSQCSQVSTQGCWQNCEYGHDVPSNSPLQDFLTDASDSKFETHPFDPCDICLKSRVNMGFTKEDLPASHQTGKHLHTILSPTCGGEDPLLTLSSQLNCITRRTPRTAGEIVSFFHNFGNELHSSSSQLSRLGTSLTDQHNDCPRWDCLKESDADTVRDLRGSDASNSIHDHNHNHDKGHPKTLSTLLGCDITNAQCPQLLSPITYRAYALYSSSFAHHYLSWAVYLADRLWDSLLKLHCDFEKLQCHDSRAKPLHQCPEALPLLYTHGFTPPDGTLQSSLTCSKVIAKLEAVANGQPIANLMTCMDAFLYRIRAPFLYTLLTLWSVAMIFLSHTTLYRMHVLRIRSHLLTTRASHLIDVKALLAGSRRMLSLYKDVDYFDDDFHS</sequence>
<feature type="region of interest" description="Disordered" evidence="1">
    <location>
        <begin position="395"/>
        <end position="579"/>
    </location>
</feature>
<keyword evidence="4" id="KW-1185">Reference proteome</keyword>
<keyword evidence="2" id="KW-0812">Transmembrane</keyword>
<feature type="compositionally biased region" description="Basic and acidic residues" evidence="1">
    <location>
        <begin position="625"/>
        <end position="646"/>
    </location>
</feature>